<organism evidence="2 3">
    <name type="scientific">Hyaloperonospora brassicae</name>
    <name type="common">Brassica downy mildew</name>
    <name type="synonym">Peronospora brassicae</name>
    <dbReference type="NCBI Taxonomy" id="162125"/>
    <lineage>
        <taxon>Eukaryota</taxon>
        <taxon>Sar</taxon>
        <taxon>Stramenopiles</taxon>
        <taxon>Oomycota</taxon>
        <taxon>Peronosporomycetes</taxon>
        <taxon>Peronosporales</taxon>
        <taxon>Peronosporaceae</taxon>
        <taxon>Hyaloperonospora</taxon>
    </lineage>
</organism>
<sequence length="1003" mass="107527">MTRSDEQWTTAVHQPRALYTENKSPHVFCHDAHERCEPNPSADLTPSGRLKRSALCPLARFDFGAGPPALSAAQQNVAAVESGPALTLKHCTGDRRPDHVIDLTLNDEDSGDDETRARPPLAVAAASAVAMASDSPLGKCAGNSANSCAAAATMQALPHGDAASEPKMPLAEEIESDVDEEWPQVPAAAASSLLSNESLSMDPQATYSRTRAKVGATLDAICKAVPLVRGGPSDDTVERSDETDSRRQREVTRHLCNDKGDVAIDADVGRDLSHDVREENEKDVPVVTASDPIAVYENLEDGEIFEERGSPVPVVPIKVGKPPSITSGTPPRDAVETRLYPQQNKQKKRGKKKPKRKLEAMQMMHTPPCGTGADFKRTIRQRAYVDALPPNQRRLALARNSLRGEAMNVRPVYQEPPPAFCHAGDPRAGILHSPAGPPLQRRLAPPPVLQYGDSQILRINRQGSVEMLEGGAGSSLHRTFSEPLMQGEPALFVHSTFPDPPMHGRAGPSYSPAFSEPSMRSRAALFPHPTFPEPVMQGGFQYRPVPMPASLPMSNRPGVPLKRFAGASSQPPHMPTPHSNVAASKQRDESEEFNLDSLRVAALRSKTKYVPKTTERMNQKGATAAQSISPSLRSPAIVVQSAKGGEKPAGPGIDKLRLEILQSMKRKRPSTTNDVTPKNVLLASEPVAMETSDETALSGNVKVDLSGSQTDQVMKDELSEPALPDVTTDADHNEGGRPISKTDNPATGEEQKQVDGSTNLVIAVSSEEVKPQTQHTIQPLEFRPLTASSQSLVIRLSPEDFSPHDRGSDTDIKASASSSLQGAIYEMRRKIAEREKEKMDRLLLSAATWLSKQSLEALPSSALPSTSSPQLSREKQASTEVAQLANGTTLSTCASAPAIETAKDAPMEVMVDGEASVSGQPEASIMRKMVLTPCEGAALSAKTMETAADQDSHLKEALTPQALSDTLGVSIVTCTHVSPSVLQYEVLASSDVQNADPAGSVRV</sequence>
<feature type="region of interest" description="Disordered" evidence="1">
    <location>
        <begin position="229"/>
        <end position="254"/>
    </location>
</feature>
<protein>
    <submittedName>
        <fullName evidence="2">Uncharacterized protein</fullName>
    </submittedName>
</protein>
<comment type="caution">
    <text evidence="2">The sequence shown here is derived from an EMBL/GenBank/DDBJ whole genome shotgun (WGS) entry which is preliminary data.</text>
</comment>
<dbReference type="EMBL" id="CANTFL010000550">
    <property type="protein sequence ID" value="CAI5724271.1"/>
    <property type="molecule type" value="Genomic_DNA"/>
</dbReference>
<feature type="region of interest" description="Disordered" evidence="1">
    <location>
        <begin position="564"/>
        <end position="591"/>
    </location>
</feature>
<evidence type="ECO:0000313" key="3">
    <source>
        <dbReference type="Proteomes" id="UP001162031"/>
    </source>
</evidence>
<gene>
    <name evidence="2" type="ORF">HBR001_LOCUS3319</name>
</gene>
<reference evidence="2" key="1">
    <citation type="submission" date="2022-12" db="EMBL/GenBank/DDBJ databases">
        <authorList>
            <person name="Webb A."/>
        </authorList>
    </citation>
    <scope>NUCLEOTIDE SEQUENCE</scope>
    <source>
        <strain evidence="2">Hp1</strain>
    </source>
</reference>
<accession>A0AAV0TRY6</accession>
<evidence type="ECO:0000256" key="1">
    <source>
        <dbReference type="SAM" id="MobiDB-lite"/>
    </source>
</evidence>
<feature type="region of interest" description="Disordered" evidence="1">
    <location>
        <begin position="859"/>
        <end position="879"/>
    </location>
</feature>
<feature type="compositionally biased region" description="Low complexity" evidence="1">
    <location>
        <begin position="859"/>
        <end position="871"/>
    </location>
</feature>
<feature type="compositionally biased region" description="Basic residues" evidence="1">
    <location>
        <begin position="345"/>
        <end position="356"/>
    </location>
</feature>
<feature type="compositionally biased region" description="Polar residues" evidence="1">
    <location>
        <begin position="567"/>
        <end position="583"/>
    </location>
</feature>
<proteinExistence type="predicted"/>
<name>A0AAV0TRY6_HYABA</name>
<feature type="compositionally biased region" description="Low complexity" evidence="1">
    <location>
        <begin position="315"/>
        <end position="325"/>
    </location>
</feature>
<dbReference type="AlphaFoldDB" id="A0AAV0TRY6"/>
<keyword evidence="3" id="KW-1185">Reference proteome</keyword>
<feature type="compositionally biased region" description="Basic and acidic residues" evidence="1">
    <location>
        <begin position="236"/>
        <end position="254"/>
    </location>
</feature>
<dbReference type="Proteomes" id="UP001162031">
    <property type="component" value="Unassembled WGS sequence"/>
</dbReference>
<evidence type="ECO:0000313" key="2">
    <source>
        <dbReference type="EMBL" id="CAI5724271.1"/>
    </source>
</evidence>
<feature type="region of interest" description="Disordered" evidence="1">
    <location>
        <begin position="315"/>
        <end position="358"/>
    </location>
</feature>
<feature type="region of interest" description="Disordered" evidence="1">
    <location>
        <begin position="719"/>
        <end position="754"/>
    </location>
</feature>